<dbReference type="InterPro" id="IPR038389">
    <property type="entry name" value="PSMG2_sf"/>
</dbReference>
<keyword evidence="2" id="KW-1185">Reference proteome</keyword>
<dbReference type="PANTHER" id="PTHR35610:SF3">
    <property type="entry name" value="PROTEASOME ASSEMBLY CHAPERONE FAMILY PROTEIN"/>
    <property type="match status" value="1"/>
</dbReference>
<dbReference type="Pfam" id="PF09754">
    <property type="entry name" value="PAC2"/>
    <property type="match status" value="1"/>
</dbReference>
<evidence type="ECO:0000313" key="2">
    <source>
        <dbReference type="Proteomes" id="UP000324020"/>
    </source>
</evidence>
<dbReference type="Proteomes" id="UP000324020">
    <property type="component" value="Unassembled WGS sequence"/>
</dbReference>
<accession>A0A1G7LLZ1</accession>
<organism evidence="1 2">
    <name type="scientific">Halorubrum xinjiangense</name>
    <dbReference type="NCBI Taxonomy" id="261291"/>
    <lineage>
        <taxon>Archaea</taxon>
        <taxon>Methanobacteriati</taxon>
        <taxon>Methanobacteriota</taxon>
        <taxon>Stenosarchaea group</taxon>
        <taxon>Halobacteria</taxon>
        <taxon>Halobacteriales</taxon>
        <taxon>Haloferacaceae</taxon>
        <taxon>Halorubrum</taxon>
    </lineage>
</organism>
<dbReference type="PANTHER" id="PTHR35610">
    <property type="entry name" value="3-ISOPROPYLMALATE DEHYDRATASE-RELATED"/>
    <property type="match status" value="1"/>
</dbReference>
<sequence length="249" mass="26851">MSHQAADPTVPRFSVEHDSKPGETLIAGFSSFGLAGLTAVDYLVDDLDLEETGHVRIGGAPSITPFTKGTPRHPIRLYTDPARDVTVLVAEQFVPPFLGELLADALIDWTEANGVEEIAVLAGVPVPHGPDAHRTFHVATEDYRDKRLGDGVDVPAMESGFLDGANAGLLERGLDSPLGVGVLVTPVHAQAPDVDAAVRLVDTANAIYDVGVDAAPLEAFAEEIRRRYEDLAERIEEREPEGTYDRMYM</sequence>
<dbReference type="InterPro" id="IPR019151">
    <property type="entry name" value="Proteasome_assmbl_chaperone_2"/>
</dbReference>
<reference evidence="1 2" key="1">
    <citation type="submission" date="2016-10" db="EMBL/GenBank/DDBJ databases">
        <authorList>
            <person name="Varghese N."/>
            <person name="Submissions S."/>
        </authorList>
    </citation>
    <scope>NUCLEOTIDE SEQUENCE [LARGE SCALE GENOMIC DNA]</scope>
    <source>
        <strain evidence="1 2">CGMCC 1.3527</strain>
    </source>
</reference>
<dbReference type="RefSeq" id="WP_149798384.1">
    <property type="nucleotide sequence ID" value="NZ_FNBO01000005.1"/>
</dbReference>
<evidence type="ECO:0000313" key="1">
    <source>
        <dbReference type="EMBL" id="SDF49969.1"/>
    </source>
</evidence>
<dbReference type="AlphaFoldDB" id="A0A1G7LLZ1"/>
<dbReference type="SUPFAM" id="SSF159659">
    <property type="entry name" value="Cgl1923-like"/>
    <property type="match status" value="1"/>
</dbReference>
<dbReference type="EMBL" id="FNBO01000005">
    <property type="protein sequence ID" value="SDF49969.1"/>
    <property type="molecule type" value="Genomic_DNA"/>
</dbReference>
<gene>
    <name evidence="1" type="ORF">SAMN04488067_10518</name>
</gene>
<protein>
    <recommendedName>
        <fullName evidence="3">Proteasome assembly chaperone family protein</fullName>
    </recommendedName>
</protein>
<dbReference type="OrthoDB" id="165933at2157"/>
<proteinExistence type="predicted"/>
<dbReference type="Gene3D" id="3.40.50.10900">
    <property type="entry name" value="PAC-like subunit"/>
    <property type="match status" value="1"/>
</dbReference>
<name>A0A1G7LLZ1_9EURY</name>
<evidence type="ECO:0008006" key="3">
    <source>
        <dbReference type="Google" id="ProtNLM"/>
    </source>
</evidence>